<protein>
    <submittedName>
        <fullName evidence="1">Cobalamin-binding protein</fullName>
    </submittedName>
</protein>
<evidence type="ECO:0000313" key="3">
    <source>
        <dbReference type="Proteomes" id="UP000487989"/>
    </source>
</evidence>
<reference evidence="2" key="2">
    <citation type="submission" date="2022-10" db="EMBL/GenBank/DDBJ databases">
        <title>Human gut microbiome strain richness.</title>
        <authorList>
            <person name="Chen-Liaw A."/>
        </authorList>
    </citation>
    <scope>NUCLEOTIDE SEQUENCE</scope>
    <source>
        <strain evidence="2">1001713st2_A4_1001713B170214_170313</strain>
    </source>
</reference>
<evidence type="ECO:0000313" key="2">
    <source>
        <dbReference type="EMBL" id="MDC1881975.1"/>
    </source>
</evidence>
<dbReference type="InterPro" id="IPR016176">
    <property type="entry name" value="Cbl-dep_enz_cat"/>
</dbReference>
<organism evidence="1 3">
    <name type="scientific">Bacteroides uniformis</name>
    <dbReference type="NCBI Taxonomy" id="820"/>
    <lineage>
        <taxon>Bacteria</taxon>
        <taxon>Pseudomonadati</taxon>
        <taxon>Bacteroidota</taxon>
        <taxon>Bacteroidia</taxon>
        <taxon>Bacteroidales</taxon>
        <taxon>Bacteroidaceae</taxon>
        <taxon>Bacteroides</taxon>
    </lineage>
</organism>
<proteinExistence type="predicted"/>
<dbReference type="Proteomes" id="UP000487989">
    <property type="component" value="Unassembled WGS sequence"/>
</dbReference>
<reference evidence="1 3" key="1">
    <citation type="journal article" date="2019" name="Nat. Med.">
        <title>A library of human gut bacterial isolates paired with longitudinal multiomics data enables mechanistic microbiome research.</title>
        <authorList>
            <person name="Poyet M."/>
            <person name="Groussin M."/>
            <person name="Gibbons S.M."/>
            <person name="Avila-Pacheco J."/>
            <person name="Jiang X."/>
            <person name="Kearney S.M."/>
            <person name="Perrotta A.R."/>
            <person name="Berdy B."/>
            <person name="Zhao S."/>
            <person name="Lieberman T.D."/>
            <person name="Swanson P.K."/>
            <person name="Smith M."/>
            <person name="Roesemann S."/>
            <person name="Alexander J.E."/>
            <person name="Rich S.A."/>
            <person name="Livny J."/>
            <person name="Vlamakis H."/>
            <person name="Clish C."/>
            <person name="Bullock K."/>
            <person name="Deik A."/>
            <person name="Scott J."/>
            <person name="Pierce K.A."/>
            <person name="Xavier R.J."/>
            <person name="Alm E.J."/>
        </authorList>
    </citation>
    <scope>NUCLEOTIDE SEQUENCE [LARGE SCALE GENOMIC DNA]</scope>
    <source>
        <strain evidence="1 3">BIOML-A3</strain>
    </source>
</reference>
<dbReference type="EMBL" id="JAQNSG010000022">
    <property type="protein sequence ID" value="MDC1881975.1"/>
    <property type="molecule type" value="Genomic_DNA"/>
</dbReference>
<comment type="caution">
    <text evidence="1">The sequence shown here is derived from an EMBL/GenBank/DDBJ whole genome shotgun (WGS) entry which is preliminary data.</text>
</comment>
<dbReference type="EMBL" id="WCTJ01000023">
    <property type="protein sequence ID" value="KAB4251247.1"/>
    <property type="molecule type" value="Genomic_DNA"/>
</dbReference>
<accession>A0A6I0LZ40</accession>
<dbReference type="Gene3D" id="3.20.20.240">
    <property type="entry name" value="Methylmalonyl-CoA mutase"/>
    <property type="match status" value="1"/>
</dbReference>
<dbReference type="GO" id="GO:0003824">
    <property type="term" value="F:catalytic activity"/>
    <property type="evidence" value="ECO:0007669"/>
    <property type="project" value="InterPro"/>
</dbReference>
<evidence type="ECO:0000313" key="1">
    <source>
        <dbReference type="EMBL" id="KAB4251247.1"/>
    </source>
</evidence>
<dbReference type="SUPFAM" id="SSF51703">
    <property type="entry name" value="Cobalamin (vitamin B12)-dependent enzymes"/>
    <property type="match status" value="1"/>
</dbReference>
<dbReference type="GO" id="GO:0031419">
    <property type="term" value="F:cobalamin binding"/>
    <property type="evidence" value="ECO:0007669"/>
    <property type="project" value="InterPro"/>
</dbReference>
<dbReference type="Proteomes" id="UP001213309">
    <property type="component" value="Unassembled WGS sequence"/>
</dbReference>
<name>A0A6I0LZ40_BACUN</name>
<dbReference type="AlphaFoldDB" id="A0A6I0LZ40"/>
<gene>
    <name evidence="1" type="ORF">GAP48_14315</name>
    <name evidence="2" type="ORF">POZ24_18450</name>
</gene>
<dbReference type="RefSeq" id="WP_057256048.1">
    <property type="nucleotide sequence ID" value="NZ_CYYO01000002.1"/>
</dbReference>
<sequence length="621" mass="71180">MIRLHENEVFGLVKTNIDVHTLGVTTLENLLIDCGYKCYISPKEVSIAVEQIHKLNNYSLLQQWILNNHITRVGFSYRLDPREAKDYFCHMFNELKNHNLFVENGGSLRGIFFAGLPDACRLVQQELGSDFLVFPGDETPIESLTKLGVPDWKLPKDLKQTSEYDDMRWNFAKELISSEEYKLCRPSDHLGYSEAGEADDSFIKRLQYCKQKRTLPLIRAHVGPYNPNRVEAIKEFISWEKELASTRLLDVLSIGSSQLTQSKFGEDWEGLPNGGGVPVNSEQEYKMIKEAAKPMLVRTYAGTKDILWMAEMHERCLNISWHALSFWWFCEIDGRGTNTVLENLREHLQAIHFITKTGKPLEPNVPHHFAFRGTDDITYIISGYLAAKTAKKHGIKNLILQNMLNTPKYTIGLQDLAKGRAMLRLVRELEDEHFTVHLQSRAGLDYFAPDLDKAKIQLAAVTALMDDIEPDNDNSPEIIHVVSYSEAVRLATPSVIEESIKITLTTLKKYREQRRAGKIENMAYNRELDERCECLYQEAKEGIILLEKYIPNLYTAEGLYRAFEEGFFPVPYMLDSSTKYSKATQWRTAIKGGGIRVVNDKGEIIHTSDRYRQIILKNGQQ</sequence>